<comment type="caution">
    <text evidence="1">The sequence shown here is derived from an EMBL/GenBank/DDBJ whole genome shotgun (WGS) entry which is preliminary data.</text>
</comment>
<evidence type="ECO:0000313" key="2">
    <source>
        <dbReference type="Proteomes" id="UP000769157"/>
    </source>
</evidence>
<dbReference type="EMBL" id="JAEUBE010000378">
    <property type="protein sequence ID" value="KAH3662471.1"/>
    <property type="molecule type" value="Genomic_DNA"/>
</dbReference>
<keyword evidence="2" id="KW-1185">Reference proteome</keyword>
<dbReference type="GeneID" id="70237687"/>
<proteinExistence type="predicted"/>
<dbReference type="AlphaFoldDB" id="A0A9P8P060"/>
<name>A0A9P8P060_9ASCO</name>
<protein>
    <submittedName>
        <fullName evidence="1">Uncharacterized protein</fullName>
    </submittedName>
</protein>
<organism evidence="1 2">
    <name type="scientific">Ogataea philodendri</name>
    <dbReference type="NCBI Taxonomy" id="1378263"/>
    <lineage>
        <taxon>Eukaryota</taxon>
        <taxon>Fungi</taxon>
        <taxon>Dikarya</taxon>
        <taxon>Ascomycota</taxon>
        <taxon>Saccharomycotina</taxon>
        <taxon>Pichiomycetes</taxon>
        <taxon>Pichiales</taxon>
        <taxon>Pichiaceae</taxon>
        <taxon>Ogataea</taxon>
    </lineage>
</organism>
<evidence type="ECO:0000313" key="1">
    <source>
        <dbReference type="EMBL" id="KAH3662471.1"/>
    </source>
</evidence>
<sequence length="85" mass="9537">MFSVVRISTKTVEPTSKTVMQFGLACCGKTNESDLRLKLNELFTRSGFRTKMRPLSINLYDIVVKMADEALKCTNEPTSARLCSN</sequence>
<reference evidence="1" key="1">
    <citation type="journal article" date="2021" name="Open Biol.">
        <title>Shared evolutionary footprints suggest mitochondrial oxidative damage underlies multiple complex I losses in fungi.</title>
        <authorList>
            <person name="Schikora-Tamarit M.A."/>
            <person name="Marcet-Houben M."/>
            <person name="Nosek J."/>
            <person name="Gabaldon T."/>
        </authorList>
    </citation>
    <scope>NUCLEOTIDE SEQUENCE</scope>
    <source>
        <strain evidence="1">CBS6075</strain>
    </source>
</reference>
<dbReference type="Proteomes" id="UP000769157">
    <property type="component" value="Unassembled WGS sequence"/>
</dbReference>
<gene>
    <name evidence="1" type="ORF">OGAPHI_005723</name>
</gene>
<reference evidence="1" key="2">
    <citation type="submission" date="2021-01" db="EMBL/GenBank/DDBJ databases">
        <authorList>
            <person name="Schikora-Tamarit M.A."/>
        </authorList>
    </citation>
    <scope>NUCLEOTIDE SEQUENCE</scope>
    <source>
        <strain evidence="1">CBS6075</strain>
    </source>
</reference>
<accession>A0A9P8P060</accession>
<dbReference type="RefSeq" id="XP_046059560.1">
    <property type="nucleotide sequence ID" value="XM_046206935.1"/>
</dbReference>